<evidence type="ECO:0000313" key="3">
    <source>
        <dbReference type="Proteomes" id="UP000468591"/>
    </source>
</evidence>
<accession>A0A6P0C7J4</accession>
<gene>
    <name evidence="2" type="ORF">GV827_01735</name>
</gene>
<sequence>MRDAATTYCFRNRNIGACGWQHFQEAGEEKGGDIREEEDVAANNRPFREEDEPAWSF</sequence>
<feature type="region of interest" description="Disordered" evidence="1">
    <location>
        <begin position="28"/>
        <end position="57"/>
    </location>
</feature>
<evidence type="ECO:0000256" key="1">
    <source>
        <dbReference type="SAM" id="MobiDB-lite"/>
    </source>
</evidence>
<reference evidence="2 3" key="1">
    <citation type="submission" date="2020-01" db="EMBL/GenBank/DDBJ databases">
        <title>Sulfitobacter sediminilitoris sp. nov., isolated from a tidal flat.</title>
        <authorList>
            <person name="Park S."/>
            <person name="Yoon J.-H."/>
        </authorList>
    </citation>
    <scope>NUCLEOTIDE SEQUENCE [LARGE SCALE GENOMIC DNA]</scope>
    <source>
        <strain evidence="2 3">JBTF-M27</strain>
    </source>
</reference>
<dbReference type="AlphaFoldDB" id="A0A6P0C7J4"/>
<organism evidence="2 3">
    <name type="scientific">Sulfitobacter sediminilitoris</name>
    <dbReference type="NCBI Taxonomy" id="2698830"/>
    <lineage>
        <taxon>Bacteria</taxon>
        <taxon>Pseudomonadati</taxon>
        <taxon>Pseudomonadota</taxon>
        <taxon>Alphaproteobacteria</taxon>
        <taxon>Rhodobacterales</taxon>
        <taxon>Roseobacteraceae</taxon>
        <taxon>Sulfitobacter</taxon>
    </lineage>
</organism>
<comment type="caution">
    <text evidence="2">The sequence shown here is derived from an EMBL/GenBank/DDBJ whole genome shotgun (WGS) entry which is preliminary data.</text>
</comment>
<evidence type="ECO:0000313" key="2">
    <source>
        <dbReference type="EMBL" id="NEK21126.1"/>
    </source>
</evidence>
<protein>
    <submittedName>
        <fullName evidence="2">Uncharacterized protein</fullName>
    </submittedName>
</protein>
<name>A0A6P0C7J4_9RHOB</name>
<dbReference type="RefSeq" id="WP_164351963.1">
    <property type="nucleotide sequence ID" value="NZ_JAABNT010000001.1"/>
</dbReference>
<dbReference type="Proteomes" id="UP000468591">
    <property type="component" value="Unassembled WGS sequence"/>
</dbReference>
<keyword evidence="3" id="KW-1185">Reference proteome</keyword>
<proteinExistence type="predicted"/>
<dbReference type="EMBL" id="JAABNT010000001">
    <property type="protein sequence ID" value="NEK21126.1"/>
    <property type="molecule type" value="Genomic_DNA"/>
</dbReference>